<keyword evidence="1" id="KW-0812">Transmembrane</keyword>
<keyword evidence="3" id="KW-1185">Reference proteome</keyword>
<keyword evidence="1" id="KW-0472">Membrane</keyword>
<organism evidence="2 3">
    <name type="scientific">Nocardiopsis akebiae</name>
    <dbReference type="NCBI Taxonomy" id="2831968"/>
    <lineage>
        <taxon>Bacteria</taxon>
        <taxon>Bacillati</taxon>
        <taxon>Actinomycetota</taxon>
        <taxon>Actinomycetes</taxon>
        <taxon>Streptosporangiales</taxon>
        <taxon>Nocardiopsidaceae</taxon>
        <taxon>Nocardiopsis</taxon>
    </lineage>
</organism>
<feature type="transmembrane region" description="Helical" evidence="1">
    <location>
        <begin position="32"/>
        <end position="54"/>
    </location>
</feature>
<evidence type="ECO:0000313" key="3">
    <source>
        <dbReference type="Proteomes" id="UP000678016"/>
    </source>
</evidence>
<feature type="transmembrane region" description="Helical" evidence="1">
    <location>
        <begin position="7"/>
        <end position="26"/>
    </location>
</feature>
<name>A0ABX8CAT0_9ACTN</name>
<protein>
    <submittedName>
        <fullName evidence="2">Uncharacterized protein</fullName>
    </submittedName>
</protein>
<accession>A0ABX8CAT0</accession>
<reference evidence="3" key="1">
    <citation type="submission" date="2021-05" db="EMBL/GenBank/DDBJ databases">
        <title>Direct Submission.</title>
        <authorList>
            <person name="Li K."/>
            <person name="Gao J."/>
        </authorList>
    </citation>
    <scope>NUCLEOTIDE SEQUENCE [LARGE SCALE GENOMIC DNA]</scope>
    <source>
        <strain evidence="3">HDS12</strain>
    </source>
</reference>
<gene>
    <name evidence="2" type="ORF">KGD83_00315</name>
</gene>
<evidence type="ECO:0000313" key="2">
    <source>
        <dbReference type="EMBL" id="QUX31531.1"/>
    </source>
</evidence>
<evidence type="ECO:0000256" key="1">
    <source>
        <dbReference type="SAM" id="Phobius"/>
    </source>
</evidence>
<proteinExistence type="predicted"/>
<sequence length="74" mass="8120">MNTRTPLECLIVGIGLITLGTAGAVFDFLVPFIEWFAIGMGLFNLVLALALYWAERSRFRSHQATSSTGEESDP</sequence>
<dbReference type="EMBL" id="CP074132">
    <property type="protein sequence ID" value="QUX31531.1"/>
    <property type="molecule type" value="Genomic_DNA"/>
</dbReference>
<keyword evidence="1" id="KW-1133">Transmembrane helix</keyword>
<dbReference type="Proteomes" id="UP000678016">
    <property type="component" value="Chromosome"/>
</dbReference>